<keyword evidence="2" id="KW-0479">Metal-binding</keyword>
<dbReference type="EMBL" id="VSSQ01000004">
    <property type="protein sequence ID" value="MPL57412.1"/>
    <property type="molecule type" value="Genomic_DNA"/>
</dbReference>
<sequence>MLRTVRLTLPPYYSRHDYFGGGFTKPPLSVYILRHGAALRQAASAQCLLTKHPGLDRFSDSEELNPLWIFLRARVRQGAKQHCHNTLHIFLRRIQRGAFSAPARKCLFLWWVISMQPIEIIKAIEEIAPLAAAAGWDVSGQQVAAHRQDVARLAVCLDPTPASVRTALEKGAQFVLSHHPLLLKAVLPNRLDDYHEVLRLLFQADVPLYAAHTSLDVNAYGPAGWLARALELRNLAVLEPVAPAVGNDLPLGFGLAGDLPRAMTVAQIAGIIARNAPLATATVSGPEPQTITRVAYCTGSGSSLLGAAQAADAQLFITGDVKYHTALAAEICLLDVGHHSLEEEMMLRMSRLLQQRLPETEVFFVPSASPFRPVALS</sequence>
<evidence type="ECO:0008006" key="4">
    <source>
        <dbReference type="Google" id="ProtNLM"/>
    </source>
</evidence>
<accession>A0A644SUP4</accession>
<comment type="caution">
    <text evidence="3">The sequence shown here is derived from an EMBL/GenBank/DDBJ whole genome shotgun (WGS) entry which is preliminary data.</text>
</comment>
<dbReference type="SUPFAM" id="SSF102705">
    <property type="entry name" value="NIF3 (NGG1p interacting factor 3)-like"/>
    <property type="match status" value="1"/>
</dbReference>
<gene>
    <name evidence="3" type="ORF">SDC9_02916</name>
</gene>
<dbReference type="Gene3D" id="3.40.1390.30">
    <property type="entry name" value="NIF3 (NGG1p interacting factor 3)-like"/>
    <property type="match status" value="2"/>
</dbReference>
<dbReference type="Pfam" id="PF01784">
    <property type="entry name" value="DUF34_NIF3"/>
    <property type="match status" value="1"/>
</dbReference>
<dbReference type="GO" id="GO:0005737">
    <property type="term" value="C:cytoplasm"/>
    <property type="evidence" value="ECO:0007669"/>
    <property type="project" value="TreeGrafter"/>
</dbReference>
<comment type="similarity">
    <text evidence="1">Belongs to the GTP cyclohydrolase I type 2/NIF3 family.</text>
</comment>
<dbReference type="PANTHER" id="PTHR13799:SF14">
    <property type="entry name" value="GTP CYCLOHYDROLASE 1 TYPE 2 HOMOLOG"/>
    <property type="match status" value="1"/>
</dbReference>
<name>A0A644SUP4_9ZZZZ</name>
<evidence type="ECO:0000256" key="2">
    <source>
        <dbReference type="ARBA" id="ARBA00022723"/>
    </source>
</evidence>
<protein>
    <recommendedName>
        <fullName evidence="4">GTP cyclohydrolase 1 type 2</fullName>
    </recommendedName>
</protein>
<evidence type="ECO:0000256" key="1">
    <source>
        <dbReference type="ARBA" id="ARBA00006964"/>
    </source>
</evidence>
<dbReference type="FunFam" id="3.40.1390.30:FF:000001">
    <property type="entry name" value="GTP cyclohydrolase 1 type 2"/>
    <property type="match status" value="1"/>
</dbReference>
<dbReference type="PANTHER" id="PTHR13799">
    <property type="entry name" value="NGG1 INTERACTING FACTOR 3"/>
    <property type="match status" value="1"/>
</dbReference>
<proteinExistence type="inferred from homology"/>
<organism evidence="3">
    <name type="scientific">bioreactor metagenome</name>
    <dbReference type="NCBI Taxonomy" id="1076179"/>
    <lineage>
        <taxon>unclassified sequences</taxon>
        <taxon>metagenomes</taxon>
        <taxon>ecological metagenomes</taxon>
    </lineage>
</organism>
<dbReference type="AlphaFoldDB" id="A0A644SUP4"/>
<reference evidence="3" key="1">
    <citation type="submission" date="2019-08" db="EMBL/GenBank/DDBJ databases">
        <authorList>
            <person name="Kucharzyk K."/>
            <person name="Murdoch R.W."/>
            <person name="Higgins S."/>
            <person name="Loffler F."/>
        </authorList>
    </citation>
    <scope>NUCLEOTIDE SEQUENCE</scope>
</reference>
<dbReference type="InterPro" id="IPR036069">
    <property type="entry name" value="DUF34/NIF3_sf"/>
</dbReference>
<dbReference type="GO" id="GO:0046872">
    <property type="term" value="F:metal ion binding"/>
    <property type="evidence" value="ECO:0007669"/>
    <property type="project" value="UniProtKB-KW"/>
</dbReference>
<evidence type="ECO:0000313" key="3">
    <source>
        <dbReference type="EMBL" id="MPL57412.1"/>
    </source>
</evidence>
<dbReference type="InterPro" id="IPR002678">
    <property type="entry name" value="DUF34/NIF3"/>
</dbReference>
<dbReference type="NCBIfam" id="TIGR00486">
    <property type="entry name" value="YbgI_SA1388"/>
    <property type="match status" value="1"/>
</dbReference>